<accession>A0A1E1MH05</accession>
<name>A0A1E1MH05_RHYSE</name>
<sequence>MPGCLGTWARSLSFYSYDLQSTVINMESRQRVRKGVDSGSRPPLSPGSTFEEVHREISGNVDC</sequence>
<gene>
    <name evidence="2" type="ORF">RSE6_09050</name>
</gene>
<keyword evidence="3" id="KW-1185">Reference proteome</keyword>
<evidence type="ECO:0000256" key="1">
    <source>
        <dbReference type="SAM" id="MobiDB-lite"/>
    </source>
</evidence>
<feature type="region of interest" description="Disordered" evidence="1">
    <location>
        <begin position="30"/>
        <end position="63"/>
    </location>
</feature>
<reference evidence="3" key="1">
    <citation type="submission" date="2016-03" db="EMBL/GenBank/DDBJ databases">
        <authorList>
            <person name="Guldener U."/>
        </authorList>
    </citation>
    <scope>NUCLEOTIDE SEQUENCE [LARGE SCALE GENOMIC DNA]</scope>
</reference>
<dbReference type="EMBL" id="FJVC01000331">
    <property type="protein sequence ID" value="CZT48366.1"/>
    <property type="molecule type" value="Genomic_DNA"/>
</dbReference>
<protein>
    <submittedName>
        <fullName evidence="2">Uncharacterized protein</fullName>
    </submittedName>
</protein>
<dbReference type="AlphaFoldDB" id="A0A1E1MH05"/>
<evidence type="ECO:0000313" key="2">
    <source>
        <dbReference type="EMBL" id="CZT48366.1"/>
    </source>
</evidence>
<proteinExistence type="predicted"/>
<evidence type="ECO:0000313" key="3">
    <source>
        <dbReference type="Proteomes" id="UP000177625"/>
    </source>
</evidence>
<organism evidence="2 3">
    <name type="scientific">Rhynchosporium secalis</name>
    <name type="common">Barley scald fungus</name>
    <dbReference type="NCBI Taxonomy" id="38038"/>
    <lineage>
        <taxon>Eukaryota</taxon>
        <taxon>Fungi</taxon>
        <taxon>Dikarya</taxon>
        <taxon>Ascomycota</taxon>
        <taxon>Pezizomycotina</taxon>
        <taxon>Leotiomycetes</taxon>
        <taxon>Helotiales</taxon>
        <taxon>Ploettnerulaceae</taxon>
        <taxon>Rhynchosporium</taxon>
    </lineage>
</organism>
<dbReference type="Proteomes" id="UP000177625">
    <property type="component" value="Unassembled WGS sequence"/>
</dbReference>